<dbReference type="Proteomes" id="UP001595752">
    <property type="component" value="Unassembled WGS sequence"/>
</dbReference>
<dbReference type="RefSeq" id="WP_377912058.1">
    <property type="nucleotide sequence ID" value="NZ_JBHRZT010000019.1"/>
</dbReference>
<keyword evidence="2" id="KW-1185">Reference proteome</keyword>
<reference evidence="2" key="1">
    <citation type="journal article" date="2019" name="Int. J. Syst. Evol. Microbiol.">
        <title>The Global Catalogue of Microorganisms (GCM) 10K type strain sequencing project: providing services to taxonomists for standard genome sequencing and annotation.</title>
        <authorList>
            <consortium name="The Broad Institute Genomics Platform"/>
            <consortium name="The Broad Institute Genome Sequencing Center for Infectious Disease"/>
            <person name="Wu L."/>
            <person name="Ma J."/>
        </authorList>
    </citation>
    <scope>NUCLEOTIDE SEQUENCE [LARGE SCALE GENOMIC DNA]</scope>
    <source>
        <strain evidence="2">CCUG 61889</strain>
    </source>
</reference>
<sequence>MPNQPTNSAYVSQHRKRMTLKMKKESMRLLDELARSMKCSRTAAIEECIQFVHERWVEKRRDESGSVL</sequence>
<name>A0ABV8AZW6_9BACI</name>
<protein>
    <submittedName>
        <fullName evidence="1">Ribbon-helix-helix protein, CopG family</fullName>
    </submittedName>
</protein>
<dbReference type="EMBL" id="JBHRZT010000019">
    <property type="protein sequence ID" value="MFC3882510.1"/>
    <property type="molecule type" value="Genomic_DNA"/>
</dbReference>
<comment type="caution">
    <text evidence="1">The sequence shown here is derived from an EMBL/GenBank/DDBJ whole genome shotgun (WGS) entry which is preliminary data.</text>
</comment>
<gene>
    <name evidence="1" type="ORF">ACFOU2_03040</name>
</gene>
<organism evidence="1 2">
    <name type="scientific">Bacillus songklensis</name>
    <dbReference type="NCBI Taxonomy" id="1069116"/>
    <lineage>
        <taxon>Bacteria</taxon>
        <taxon>Bacillati</taxon>
        <taxon>Bacillota</taxon>
        <taxon>Bacilli</taxon>
        <taxon>Bacillales</taxon>
        <taxon>Bacillaceae</taxon>
        <taxon>Bacillus</taxon>
    </lineage>
</organism>
<accession>A0ABV8AZW6</accession>
<proteinExistence type="predicted"/>
<evidence type="ECO:0000313" key="1">
    <source>
        <dbReference type="EMBL" id="MFC3882510.1"/>
    </source>
</evidence>
<evidence type="ECO:0000313" key="2">
    <source>
        <dbReference type="Proteomes" id="UP001595752"/>
    </source>
</evidence>